<keyword evidence="2" id="KW-1133">Transmembrane helix</keyword>
<dbReference type="HOGENOM" id="CLU_962121_0_0_11"/>
<dbReference type="Proteomes" id="UP000031524">
    <property type="component" value="Chromosome"/>
</dbReference>
<evidence type="ECO:0000313" key="4">
    <source>
        <dbReference type="Proteomes" id="UP000031524"/>
    </source>
</evidence>
<dbReference type="KEGG" id="chm:B842_06495"/>
<dbReference type="STRING" id="1223515.B842_06495"/>
<keyword evidence="4" id="KW-1185">Reference proteome</keyword>
<evidence type="ECO:0000256" key="2">
    <source>
        <dbReference type="SAM" id="Phobius"/>
    </source>
</evidence>
<accession>A0A0B5DAB5</accession>
<keyword evidence="2" id="KW-0472">Membrane</keyword>
<dbReference type="InterPro" id="IPR036465">
    <property type="entry name" value="vWFA_dom_sf"/>
</dbReference>
<keyword evidence="2" id="KW-0812">Transmembrane</keyword>
<feature type="region of interest" description="Disordered" evidence="1">
    <location>
        <begin position="153"/>
        <end position="179"/>
    </location>
</feature>
<evidence type="ECO:0000313" key="3">
    <source>
        <dbReference type="EMBL" id="AJE33148.1"/>
    </source>
</evidence>
<evidence type="ECO:0008006" key="5">
    <source>
        <dbReference type="Google" id="ProtNLM"/>
    </source>
</evidence>
<name>A0A0B5DAB5_9CORY</name>
<dbReference type="EMBL" id="CP005286">
    <property type="protein sequence ID" value="AJE33148.1"/>
    <property type="molecule type" value="Genomic_DNA"/>
</dbReference>
<reference evidence="3 4" key="1">
    <citation type="submission" date="2013-04" db="EMBL/GenBank/DDBJ databases">
        <title>Complete genome sequence of Corynebacterium humireducens DSM 45392(T), isolated from a wastewater-fed microbial fuel cell.</title>
        <authorList>
            <person name="Ruckert C."/>
            <person name="Albersmeier A."/>
            <person name="Kalinowski J."/>
        </authorList>
    </citation>
    <scope>NUCLEOTIDE SEQUENCE [LARGE SCALE GENOMIC DNA]</scope>
    <source>
        <strain evidence="4">MFC-5</strain>
    </source>
</reference>
<feature type="compositionally biased region" description="Acidic residues" evidence="1">
    <location>
        <begin position="161"/>
        <end position="171"/>
    </location>
</feature>
<evidence type="ECO:0000256" key="1">
    <source>
        <dbReference type="SAM" id="MobiDB-lite"/>
    </source>
</evidence>
<proteinExistence type="predicted"/>
<sequence>MDMGRHRSESNNFSVAGWVVAVFLLAIALIAAAIWWFGFRQPETPQAQECIQGDLNLPVAADGVDATALIDDYNASDPVVRDFCITAELTDSVVQAAVLLTPAGADVTELLDGRSLSSTTPVTGADAHVLTPTDGVNEEQVRAATEFARFHEDTDRTTEATSEEAPEETVTEETPAPEPAPEAVDTLILFDTSAQSVPFHDAATDALARLSLDLGAQGRQVAMWNYSSPLNPGVTQGWRTNVSFSDGTDAAAAVRLFGTGGVPQTRSAVVAAIGNAAEHSRATGQPARVLLVTSGTAQDMDDAAFAAAFEQARGDADVVLEVVHVGAGEVDAVLADVGTLTEVADPATLPDSL</sequence>
<dbReference type="SUPFAM" id="SSF53300">
    <property type="entry name" value="vWA-like"/>
    <property type="match status" value="1"/>
</dbReference>
<dbReference type="AlphaFoldDB" id="A0A0B5DAB5"/>
<organism evidence="3 4">
    <name type="scientific">Corynebacterium humireducens NBRC 106098 = DSM 45392</name>
    <dbReference type="NCBI Taxonomy" id="1223515"/>
    <lineage>
        <taxon>Bacteria</taxon>
        <taxon>Bacillati</taxon>
        <taxon>Actinomycetota</taxon>
        <taxon>Actinomycetes</taxon>
        <taxon>Mycobacteriales</taxon>
        <taxon>Corynebacteriaceae</taxon>
        <taxon>Corynebacterium</taxon>
    </lineage>
</organism>
<feature type="transmembrane region" description="Helical" evidence="2">
    <location>
        <begin position="12"/>
        <end position="37"/>
    </location>
</feature>
<protein>
    <recommendedName>
        <fullName evidence="5">VWFA domain-containing protein</fullName>
    </recommendedName>
</protein>
<gene>
    <name evidence="3" type="ORF">B842_06495</name>
</gene>